<feature type="compositionally biased region" description="Polar residues" evidence="1">
    <location>
        <begin position="450"/>
        <end position="471"/>
    </location>
</feature>
<feature type="region of interest" description="Disordered" evidence="1">
    <location>
        <begin position="432"/>
        <end position="515"/>
    </location>
</feature>
<proteinExistence type="predicted"/>
<organism evidence="2 3">
    <name type="scientific">Ditylenchus destructor</name>
    <dbReference type="NCBI Taxonomy" id="166010"/>
    <lineage>
        <taxon>Eukaryota</taxon>
        <taxon>Metazoa</taxon>
        <taxon>Ecdysozoa</taxon>
        <taxon>Nematoda</taxon>
        <taxon>Chromadorea</taxon>
        <taxon>Rhabditida</taxon>
        <taxon>Tylenchina</taxon>
        <taxon>Tylenchomorpha</taxon>
        <taxon>Sphaerularioidea</taxon>
        <taxon>Anguinidae</taxon>
        <taxon>Anguininae</taxon>
        <taxon>Ditylenchus</taxon>
    </lineage>
</organism>
<dbReference type="AlphaFoldDB" id="A0AAD4R9U2"/>
<feature type="compositionally biased region" description="Basic and acidic residues" evidence="1">
    <location>
        <begin position="729"/>
        <end position="738"/>
    </location>
</feature>
<feature type="compositionally biased region" description="Polar residues" evidence="1">
    <location>
        <begin position="26"/>
        <end position="39"/>
    </location>
</feature>
<name>A0AAD4R9U2_9BILA</name>
<feature type="compositionally biased region" description="Polar residues" evidence="1">
    <location>
        <begin position="196"/>
        <end position="209"/>
    </location>
</feature>
<comment type="caution">
    <text evidence="2">The sequence shown here is derived from an EMBL/GenBank/DDBJ whole genome shotgun (WGS) entry which is preliminary data.</text>
</comment>
<feature type="region of interest" description="Disordered" evidence="1">
    <location>
        <begin position="703"/>
        <end position="738"/>
    </location>
</feature>
<feature type="compositionally biased region" description="Basic and acidic residues" evidence="1">
    <location>
        <begin position="487"/>
        <end position="497"/>
    </location>
</feature>
<feature type="region of interest" description="Disordered" evidence="1">
    <location>
        <begin position="192"/>
        <end position="213"/>
    </location>
</feature>
<feature type="compositionally biased region" description="Basic and acidic residues" evidence="1">
    <location>
        <begin position="264"/>
        <end position="280"/>
    </location>
</feature>
<evidence type="ECO:0000313" key="2">
    <source>
        <dbReference type="EMBL" id="KAI1720253.1"/>
    </source>
</evidence>
<dbReference type="Proteomes" id="UP001201812">
    <property type="component" value="Unassembled WGS sequence"/>
</dbReference>
<feature type="compositionally biased region" description="Polar residues" evidence="1">
    <location>
        <begin position="613"/>
        <end position="623"/>
    </location>
</feature>
<gene>
    <name evidence="2" type="ORF">DdX_05637</name>
</gene>
<feature type="region of interest" description="Disordered" evidence="1">
    <location>
        <begin position="15"/>
        <end position="85"/>
    </location>
</feature>
<feature type="compositionally biased region" description="Polar residues" evidence="1">
    <location>
        <begin position="499"/>
        <end position="508"/>
    </location>
</feature>
<accession>A0AAD4R9U2</accession>
<keyword evidence="3" id="KW-1185">Reference proteome</keyword>
<feature type="compositionally biased region" description="Low complexity" evidence="1">
    <location>
        <begin position="432"/>
        <end position="449"/>
    </location>
</feature>
<sequence length="801" mass="89105">MNAWKIHFGDMFSDDEEDDDVIVLENPQQETSTKPSSSKPAEVNPASKRYATSKEEPKSPKTTSGTIQLDSRTESLPKTNKSCGKEYAPSADVAISAMALFKRVEAKIKTLAEDPSTMLDSEILDQVAEKVVEILKIAYQNPDQPLSSLVDKFVSTPGERYKKLMIKDHVKDLIHNIIQERKCSAAKLTIDDNDPVPQTLSATPSSSPELSRIHSSPLDHSVGFLQGERISLKYCPIPMWNRMVKANPNESSVRTFSTIRGKQHTPDSKFKPMDTTPDKSEAEDDDVQIIETLSINEVGETKRKPTRQNAFSTSTSFTTSTRTIEQAECSSAKHNCAEISSNKTTENVSPIEARNLSPLLDVSADLPEVPIDQDEPLVCEESVVSDMDISKDPEHIYVTDDAVKHFIEHKLSISLLPAEKVNSQLTEVISISTDDLSSSSEISSTSESTVNENQMDIDAPQQSKSLHTSYEVTPENAKPTSFQEQTSQEKEPVDKRHVASNSGTTELSSLPGMSRWDEILQEDPRANETFPEFIPIGKKVSIKSPTSRSKKKISKSNLSKSAKVIISTPVMNKFSEGLREIFQKYTGTPSDEFMSDTESEASVVAEESKKPQSTEQISASQMMNVREGTSRAGFPCKKRKVVTEDDEIVILSTKHTAQQSSDDVKIEPVSEIQMDLDAHLERQQNVPPSQKQNDDFRKVFAKVSQRSQATANEKTKSKKRKKSKVKFSKRSDYEVEQKDKMEAAAKRFRSCLKGSALAAGRKHNVKVSFSEEAPKKKFYIIPQGNTLEPINGEEQTQQQGL</sequence>
<feature type="region of interest" description="Disordered" evidence="1">
    <location>
        <begin position="259"/>
        <end position="283"/>
    </location>
</feature>
<dbReference type="EMBL" id="JAKKPZ010000006">
    <property type="protein sequence ID" value="KAI1720253.1"/>
    <property type="molecule type" value="Genomic_DNA"/>
</dbReference>
<feature type="compositionally biased region" description="Polar residues" evidence="1">
    <location>
        <begin position="60"/>
        <end position="82"/>
    </location>
</feature>
<evidence type="ECO:0000256" key="1">
    <source>
        <dbReference type="SAM" id="MobiDB-lite"/>
    </source>
</evidence>
<feature type="compositionally biased region" description="Basic residues" evidence="1">
    <location>
        <begin position="716"/>
        <end position="728"/>
    </location>
</feature>
<evidence type="ECO:0000313" key="3">
    <source>
        <dbReference type="Proteomes" id="UP001201812"/>
    </source>
</evidence>
<feature type="region of interest" description="Disordered" evidence="1">
    <location>
        <begin position="589"/>
        <end position="627"/>
    </location>
</feature>
<protein>
    <submittedName>
        <fullName evidence="2">Uncharacterized protein</fullName>
    </submittedName>
</protein>
<reference evidence="2" key="1">
    <citation type="submission" date="2022-01" db="EMBL/GenBank/DDBJ databases">
        <title>Genome Sequence Resource for Two Populations of Ditylenchus destructor, the Migratory Endoparasitic Phytonematode.</title>
        <authorList>
            <person name="Zhang H."/>
            <person name="Lin R."/>
            <person name="Xie B."/>
        </authorList>
    </citation>
    <scope>NUCLEOTIDE SEQUENCE</scope>
    <source>
        <strain evidence="2">BazhouSP</strain>
    </source>
</reference>